<dbReference type="ExpressionAtlas" id="A0A077RQA7">
    <property type="expression patterns" value="baseline"/>
</dbReference>
<dbReference type="InterPro" id="IPR002093">
    <property type="entry name" value="BRCA2_repeat"/>
</dbReference>
<feature type="region of interest" description="Disordered" evidence="6">
    <location>
        <begin position="40"/>
        <end position="79"/>
    </location>
</feature>
<dbReference type="Gene3D" id="2.40.50.140">
    <property type="entry name" value="Nucleic acid-binding proteins"/>
    <property type="match status" value="4"/>
</dbReference>
<feature type="compositionally biased region" description="Pro residues" evidence="6">
    <location>
        <begin position="146"/>
        <end position="164"/>
    </location>
</feature>
<dbReference type="FunFam" id="2.40.50.140:FF:000267">
    <property type="entry name" value="Protein BREAST CANCER SUSCEPTIBILITY 2 homolog B"/>
    <property type="match status" value="1"/>
</dbReference>
<sequence>MRDAVINLVHFRGHQCLRYLPSGVGNDLAGVRLVSMSRLTTRPTGLDTPLSAHGDGRARPKPTPGPAETKKKGGSERTARRLAISHHASLASSDFEKSFVPNFLSLGFHRASESPPAEARRETAAEMPGRWRVWGQPDGRLVWIPAPEPDAPPPPAAAPPPLPPGRGAGLAAASSEDALAKGRGAADGCRVESMADLFVQARNTLLEGDGMSGATVDAGEGQLFCTGSGRSVSVSERAIRRARALVGEGVEKAGNKRKQPFDDVPGAEGESREMDAPFRGGVHNTTVPPVFQTGSGKAVLLGKDSIQKARAILGEQPFDHVPDAEGELSEMDAPFRGGVYNTTMPPVFQTGSGKAVLLGKDSIQKARVLLEDVDSAAGAVQPMFRTGMGRPVPVSRTSIDKARAVLEGQTVAEKGVDGMEQFPLFQTGSGRVVSVSAASVQKAKSVLKDNNTSEGRPAMISERSIERSRAVANEGDAEKSGHWDTDCQFPMFQTGLGKPVAVSWSSVQKAKSVLEEEKNKTTGRGESSDCATTLQTETPTSVLMSSSLIMNSRSVTPKEDSAMQVTRTEKNHKDDDHVPLFQTGLGRSIAISKSSLKRASAVLEPRNIAKELEDEAHLDGAHDTPVFRTGLGRSILASENSRKELPILEAEEAVKSVNNYNGETFVEEATFQAGIQKFVPQNRISSHKASMLLEQRNFMEKGYQDSGSQLPMFRTGSGKSVLISESSVQKARAVLEEQGINKDNHKLLNMDKKIPVFASPLKTSCARTVNISSVGVSRAATLLGLEGNTLSTQFFGHVGDKLGTKINFEQENPEQRLGLASYPTENQVHKEPHRPFELSNNTVSDSGEHSIRFSTAGGRSMAISSDALERAKSLLGESDLVVSTNNLVSYPLGSACNDKMQNSTVAPKEGGSDLSKRRRVSGRTELATFSHQAMSDRKDTGSLGNAVSDIHPTSENTNRFHVGSRSTSEIPKIVKPSSRCLSETDNTNDTKDKTRQLHMPAGALVDISNFMGSYSGNIDHVVNEKRRIGGRNSASSFKRPRSSRFITPISTNRQSSAGVPKLPPTQITSCRTKLSAYYPFQHKRKTWKEYFGGPPCFNCLAEHIIDEVKLMDAKGAEKYKFHNMNTGAEEFQKLLIACGASLTYATKEWVNNHYKWIVWKLASLERCYPTKAAGKFLTVANVLDELKYRYDREVNNGHRSAIKKILEGNALPSLMMVLCISAIYSHPDVNKLEAVGTDGNENSIENKSLLAAKRNMPAHIELTDGWYVVASSLLSSDETERYQQFSVSAFSQIWGASLCGWTGPVSFHEASGTVKLMVHVNGSYRARWDDPLGFCKHVGPPLAFKCIKASGGRVPRTLVGVARIYPVLYKERLPDGSSIVRSERMERKALQLYHQRVSKIAEDIMSEQDENCASTDDSEEGAKICKMLEQAAEPEVMMAGLTSEQMISFSSYQAKQKEARQNEVAKKVESALEVAGLSSRDVTPFLKVRVTSLAHKISATNTIKKEGLITIWNPTEKQKADLVEGQVYIATGLLPSAHCTNILYLHARGSSTMWKPLASAQAADFQPFFTPRKAVELSLIGEVPLASEFDIAGVVLHVGDVYLCSNQKRQWLFLTDGSKFISASQSTEQDDCLLAVSFSCSSASDDGAFFSYALSGNTVGFSNLVKRQKDQTRRIWVAEATQSSTYTLSHEISKKSHLKEAAACAEKWASSSFDVSFFRLEITFIFEIF</sequence>
<accession>A0A077RQA7</accession>
<organism evidence="8">
    <name type="scientific">Triticum aestivum</name>
    <name type="common">Wheat</name>
    <dbReference type="NCBI Taxonomy" id="4565"/>
    <lineage>
        <taxon>Eukaryota</taxon>
        <taxon>Viridiplantae</taxon>
        <taxon>Streptophyta</taxon>
        <taxon>Embryophyta</taxon>
        <taxon>Tracheophyta</taxon>
        <taxon>Spermatophyta</taxon>
        <taxon>Magnoliopsida</taxon>
        <taxon>Liliopsida</taxon>
        <taxon>Poales</taxon>
        <taxon>Poaceae</taxon>
        <taxon>BOP clade</taxon>
        <taxon>Pooideae</taxon>
        <taxon>Triticodae</taxon>
        <taxon>Triticeae</taxon>
        <taxon>Triticinae</taxon>
        <taxon>Triticum</taxon>
    </lineage>
</organism>
<keyword evidence="3" id="KW-0238">DNA-binding</keyword>
<evidence type="ECO:0000256" key="3">
    <source>
        <dbReference type="ARBA" id="ARBA00023125"/>
    </source>
</evidence>
<feature type="domain" description="Tower" evidence="7">
    <location>
        <begin position="1370"/>
        <end position="1410"/>
    </location>
</feature>
<reference evidence="8" key="1">
    <citation type="journal article" date="2014" name="Science">
        <title>Structural and functional partitioning of bread wheat chromosome 3B.</title>
        <authorList>
            <person name="Choulet F."/>
            <person name="Alberti A."/>
            <person name="Theil S."/>
            <person name="Glover N."/>
            <person name="Barbe V."/>
            <person name="Daron J."/>
            <person name="Pingault L."/>
            <person name="Sourdille P."/>
            <person name="Couloux A."/>
            <person name="Paux E."/>
            <person name="Leroy P."/>
            <person name="Mangenot S."/>
            <person name="Guilhot N."/>
            <person name="Le Gouis J."/>
            <person name="Balfourier F."/>
            <person name="Alaux M."/>
            <person name="Jamilloux V."/>
            <person name="Poulain J."/>
            <person name="Durand C."/>
            <person name="Bellec A."/>
            <person name="Gaspin C."/>
            <person name="Safar J."/>
            <person name="Dolezel J."/>
            <person name="Rogers J."/>
            <person name="Vandepoele K."/>
            <person name="Aury J.M."/>
            <person name="Mayer K."/>
            <person name="Berges H."/>
            <person name="Quesneville H."/>
            <person name="Wincker P."/>
            <person name="Feuillet C."/>
        </authorList>
    </citation>
    <scope>NUCLEOTIDE SEQUENCE</scope>
</reference>
<dbReference type="InterPro" id="IPR015205">
    <property type="entry name" value="Tower_dom"/>
</dbReference>
<dbReference type="Pfam" id="PF09169">
    <property type="entry name" value="BRCA-2_helical"/>
    <property type="match status" value="1"/>
</dbReference>
<dbReference type="SUPFAM" id="SSF81872">
    <property type="entry name" value="BRCA2 helical domain"/>
    <property type="match status" value="1"/>
</dbReference>
<keyword evidence="1" id="KW-0677">Repeat</keyword>
<dbReference type="SMART" id="SM01341">
    <property type="entry name" value="Tower"/>
    <property type="match status" value="1"/>
</dbReference>
<evidence type="ECO:0000256" key="1">
    <source>
        <dbReference type="ARBA" id="ARBA00022737"/>
    </source>
</evidence>
<keyword evidence="4" id="KW-0233">DNA recombination</keyword>
<dbReference type="InterPro" id="IPR015187">
    <property type="entry name" value="BRCA2_OB_1"/>
</dbReference>
<feature type="compositionally biased region" description="Polar residues" evidence="6">
    <location>
        <begin position="951"/>
        <end position="969"/>
    </location>
</feature>
<feature type="compositionally biased region" description="Polar residues" evidence="6">
    <location>
        <begin position="522"/>
        <end position="536"/>
    </location>
</feature>
<name>A0A077RQA7_WHEAT</name>
<evidence type="ECO:0000256" key="6">
    <source>
        <dbReference type="SAM" id="MobiDB-lite"/>
    </source>
</evidence>
<dbReference type="PROSITE" id="PS50138">
    <property type="entry name" value="BRCA2_REPEAT"/>
    <property type="match status" value="6"/>
</dbReference>
<dbReference type="GO" id="GO:0000724">
    <property type="term" value="P:double-strand break repair via homologous recombination"/>
    <property type="evidence" value="ECO:0007669"/>
    <property type="project" value="InterPro"/>
</dbReference>
<dbReference type="GO" id="GO:0003677">
    <property type="term" value="F:DNA binding"/>
    <property type="evidence" value="ECO:0007669"/>
    <property type="project" value="UniProtKB-KW"/>
</dbReference>
<dbReference type="PANTHER" id="PTHR11289:SF0">
    <property type="entry name" value="BREAST CANCER TYPE 2 SUSCEPTIBILITY PROTEIN"/>
    <property type="match status" value="1"/>
</dbReference>
<dbReference type="InterPro" id="IPR015252">
    <property type="entry name" value="BRCA2_hlx"/>
</dbReference>
<feature type="region of interest" description="Disordered" evidence="6">
    <location>
        <begin position="830"/>
        <end position="852"/>
    </location>
</feature>
<evidence type="ECO:0000256" key="5">
    <source>
        <dbReference type="ARBA" id="ARBA00023204"/>
    </source>
</evidence>
<feature type="region of interest" description="Disordered" evidence="6">
    <location>
        <begin position="515"/>
        <end position="536"/>
    </location>
</feature>
<feature type="region of interest" description="Disordered" evidence="6">
    <location>
        <begin position="895"/>
        <end position="993"/>
    </location>
</feature>
<dbReference type="PANTHER" id="PTHR11289">
    <property type="entry name" value="BREAST CANCER TYPE 2 SUSCEPTIBILITY PROTEIN BRCA2"/>
    <property type="match status" value="1"/>
</dbReference>
<dbReference type="SUPFAM" id="SSF81878">
    <property type="entry name" value="BRCA2 tower domain"/>
    <property type="match status" value="1"/>
</dbReference>
<keyword evidence="5" id="KW-0234">DNA repair</keyword>
<proteinExistence type="predicted"/>
<dbReference type="InterPro" id="IPR012340">
    <property type="entry name" value="NA-bd_OB-fold"/>
</dbReference>
<dbReference type="SUPFAM" id="SSF50249">
    <property type="entry name" value="Nucleic acid-binding proteins"/>
    <property type="match status" value="3"/>
</dbReference>
<dbReference type="Pfam" id="PF09103">
    <property type="entry name" value="BRCA-2_OB1"/>
    <property type="match status" value="1"/>
</dbReference>
<dbReference type="InterPro" id="IPR036315">
    <property type="entry name" value="BRCA2_hlx_sf"/>
</dbReference>
<dbReference type="InterPro" id="IPR015525">
    <property type="entry name" value="BRCA2"/>
</dbReference>
<gene>
    <name evidence="8" type="ORF">TRAES_3BF064700070CFD_c1</name>
</gene>
<dbReference type="HOGENOM" id="CLU_004336_1_0_1"/>
<feature type="compositionally biased region" description="Basic and acidic residues" evidence="6">
    <location>
        <begin position="68"/>
        <end position="79"/>
    </location>
</feature>
<evidence type="ECO:0000256" key="2">
    <source>
        <dbReference type="ARBA" id="ARBA00022763"/>
    </source>
</evidence>
<dbReference type="EMBL" id="HG670306">
    <property type="protein sequence ID" value="CDM81489.1"/>
    <property type="molecule type" value="Genomic_DNA"/>
</dbReference>
<evidence type="ECO:0000256" key="4">
    <source>
        <dbReference type="ARBA" id="ARBA00023172"/>
    </source>
</evidence>
<feature type="region of interest" description="Disordered" evidence="6">
    <location>
        <begin position="146"/>
        <end position="176"/>
    </location>
</feature>
<feature type="region of interest" description="Disordered" evidence="6">
    <location>
        <begin position="254"/>
        <end position="289"/>
    </location>
</feature>
<keyword evidence="2" id="KW-0227">DNA damage</keyword>
<evidence type="ECO:0000313" key="8">
    <source>
        <dbReference type="EMBL" id="CDM81489.1"/>
    </source>
</evidence>
<evidence type="ECO:0000259" key="7">
    <source>
        <dbReference type="SMART" id="SM01341"/>
    </source>
</evidence>
<dbReference type="Pfam" id="PF00634">
    <property type="entry name" value="BRCA2"/>
    <property type="match status" value="7"/>
</dbReference>
<protein>
    <recommendedName>
        <fullName evidence="7">Tower domain-containing protein</fullName>
    </recommendedName>
</protein>